<evidence type="ECO:0000313" key="2">
    <source>
        <dbReference type="Proteomes" id="UP000018466"/>
    </source>
</evidence>
<dbReference type="AlphaFoldDB" id="A0AA37DFW4"/>
<reference evidence="1 2" key="1">
    <citation type="submission" date="2011-10" db="EMBL/GenBank/DDBJ databases">
        <title>The Genome Sequence of Lachnospiraceae bacterium ACC2.</title>
        <authorList>
            <consortium name="The Broad Institute Genome Sequencing Platform"/>
            <person name="Earl A."/>
            <person name="Ward D."/>
            <person name="Feldgarden M."/>
            <person name="Gevers D."/>
            <person name="Sizova M."/>
            <person name="Hazen A."/>
            <person name="Epstein S."/>
            <person name="Young S.K."/>
            <person name="Zeng Q."/>
            <person name="Gargeya S."/>
            <person name="Fitzgerald M."/>
            <person name="Haas B."/>
            <person name="Abouelleil A."/>
            <person name="Alvarado L."/>
            <person name="Arachchi H.M."/>
            <person name="Berlin A."/>
            <person name="Brown A."/>
            <person name="Chapman S.B."/>
            <person name="Chen Z."/>
            <person name="Dunbar C."/>
            <person name="Freedman E."/>
            <person name="Gearin G."/>
            <person name="Goldberg J."/>
            <person name="Griggs A."/>
            <person name="Gujja S."/>
            <person name="Heiman D."/>
            <person name="Howarth C."/>
            <person name="Larson L."/>
            <person name="Lui A."/>
            <person name="MacDonald P.J.P."/>
            <person name="Montmayeur A."/>
            <person name="Murphy C."/>
            <person name="Neiman D."/>
            <person name="Pearson M."/>
            <person name="Priest M."/>
            <person name="Roberts A."/>
            <person name="Saif S."/>
            <person name="Shea T."/>
            <person name="Shenoy N."/>
            <person name="Sisk P."/>
            <person name="Stolte C."/>
            <person name="Sykes S."/>
            <person name="Wortman J."/>
            <person name="Nusbaum C."/>
            <person name="Birren B."/>
        </authorList>
    </citation>
    <scope>NUCLEOTIDE SEQUENCE [LARGE SCALE GENOMIC DNA]</scope>
    <source>
        <strain evidence="1 2">ACC2</strain>
    </source>
</reference>
<keyword evidence="2" id="KW-1185">Reference proteome</keyword>
<comment type="caution">
    <text evidence="1">The sequence shown here is derived from an EMBL/GenBank/DDBJ whole genome shotgun (WGS) entry which is preliminary data.</text>
</comment>
<gene>
    <name evidence="1" type="ORF">HMPREF9623_01651</name>
</gene>
<protein>
    <submittedName>
        <fullName evidence="1">Uncharacterized protein</fullName>
    </submittedName>
</protein>
<dbReference type="EMBL" id="AGEL01000013">
    <property type="protein sequence ID" value="EHO16105.1"/>
    <property type="molecule type" value="Genomic_DNA"/>
</dbReference>
<evidence type="ECO:0000313" key="1">
    <source>
        <dbReference type="EMBL" id="EHO16105.1"/>
    </source>
</evidence>
<dbReference type="Proteomes" id="UP000018466">
    <property type="component" value="Unassembled WGS sequence"/>
</dbReference>
<accession>A0AA37DFW4</accession>
<sequence length="66" mass="7586">MVYCNYVSNTDCTVAYQYGARADDITGLLVFRFSEGEEGFEIIKEPEKASPWEVHVMRKKISYEIG</sequence>
<proteinExistence type="predicted"/>
<organism evidence="1 2">
    <name type="scientific">Stomatobaculum longum</name>
    <dbReference type="NCBI Taxonomy" id="796942"/>
    <lineage>
        <taxon>Bacteria</taxon>
        <taxon>Bacillati</taxon>
        <taxon>Bacillota</taxon>
        <taxon>Clostridia</taxon>
        <taxon>Lachnospirales</taxon>
        <taxon>Lachnospiraceae</taxon>
        <taxon>Stomatobaculum</taxon>
    </lineage>
</organism>
<name>A0AA37DFW4_9FIRM</name>